<dbReference type="GO" id="GO:0016787">
    <property type="term" value="F:hydrolase activity"/>
    <property type="evidence" value="ECO:0007669"/>
    <property type="project" value="UniProtKB-KW"/>
</dbReference>
<organism evidence="2 3">
    <name type="scientific">Nicoliella lavandulae</name>
    <dbReference type="NCBI Taxonomy" id="3082954"/>
    <lineage>
        <taxon>Bacteria</taxon>
        <taxon>Bacillati</taxon>
        <taxon>Bacillota</taxon>
        <taxon>Bacilli</taxon>
        <taxon>Lactobacillales</taxon>
        <taxon>Lactobacillaceae</taxon>
        <taxon>Nicoliella</taxon>
    </lineage>
</organism>
<evidence type="ECO:0000259" key="1">
    <source>
        <dbReference type="Pfam" id="PF12697"/>
    </source>
</evidence>
<comment type="caution">
    <text evidence="2">The sequence shown here is derived from an EMBL/GenBank/DDBJ whole genome shotgun (WGS) entry which is preliminary data.</text>
</comment>
<keyword evidence="2" id="KW-0378">Hydrolase</keyword>
<dbReference type="EMBL" id="JAWMWH010000003">
    <property type="protein sequence ID" value="MEJ6401144.1"/>
    <property type="molecule type" value="Genomic_DNA"/>
</dbReference>
<accession>A0ABU8SMP0</accession>
<dbReference type="PANTHER" id="PTHR43194:SF2">
    <property type="entry name" value="PEROXISOMAL MEMBRANE PROTEIN LPX1"/>
    <property type="match status" value="1"/>
</dbReference>
<evidence type="ECO:0000313" key="2">
    <source>
        <dbReference type="EMBL" id="MEJ6401144.1"/>
    </source>
</evidence>
<name>A0ABU8SMP0_9LACO</name>
<dbReference type="PANTHER" id="PTHR43194">
    <property type="entry name" value="HYDROLASE ALPHA/BETA FOLD FAMILY"/>
    <property type="match status" value="1"/>
</dbReference>
<sequence>MNKNIVFIHGFMNTGDIWNQWITLFKSLGYTCYAPTWINHSKQDSEDIKAATSFEDVLLQYVHFIDSLDTKPILIGHSLGGIIVQKLINMDKGAAGITIASGPANNIAAFNLDWLISNLKMLGPFSKDPILMDKNWYNKYVTNELSMSDTEKFMKANCIRSSKLIPKTINRDGHIDFNKEHAPLLFISGDRDKSQPPIIQLKNVKAYSNANGIVDYHVFNGKTHNIVAQNGWQEVAMFINSWIDSLNIFKSKS</sequence>
<dbReference type="InterPro" id="IPR000073">
    <property type="entry name" value="AB_hydrolase_1"/>
</dbReference>
<protein>
    <submittedName>
        <fullName evidence="2">Alpha/beta hydrolase</fullName>
    </submittedName>
</protein>
<keyword evidence="3" id="KW-1185">Reference proteome</keyword>
<proteinExistence type="predicted"/>
<dbReference type="RefSeq" id="WP_339960988.1">
    <property type="nucleotide sequence ID" value="NZ_JAWMWH010000003.1"/>
</dbReference>
<dbReference type="InterPro" id="IPR050228">
    <property type="entry name" value="Carboxylesterase_BioH"/>
</dbReference>
<dbReference type="Pfam" id="PF12697">
    <property type="entry name" value="Abhydrolase_6"/>
    <property type="match status" value="1"/>
</dbReference>
<reference evidence="2 3" key="1">
    <citation type="submission" date="2023-10" db="EMBL/GenBank/DDBJ databases">
        <title>Nicoliella lavandulae sp. nov. isolated from Lavandula angustifolia flowers.</title>
        <authorList>
            <person name="Alcantara C."/>
            <person name="Zuniga M."/>
            <person name="Landete J.M."/>
            <person name="Monedero V."/>
        </authorList>
    </citation>
    <scope>NUCLEOTIDE SEQUENCE [LARGE SCALE GENOMIC DNA]</scope>
    <source>
        <strain evidence="2 3">Es01</strain>
    </source>
</reference>
<dbReference type="Gene3D" id="3.40.50.1820">
    <property type="entry name" value="alpha/beta hydrolase"/>
    <property type="match status" value="1"/>
</dbReference>
<dbReference type="SUPFAM" id="SSF53474">
    <property type="entry name" value="alpha/beta-Hydrolases"/>
    <property type="match status" value="1"/>
</dbReference>
<evidence type="ECO:0000313" key="3">
    <source>
        <dbReference type="Proteomes" id="UP001370590"/>
    </source>
</evidence>
<dbReference type="InterPro" id="IPR029058">
    <property type="entry name" value="AB_hydrolase_fold"/>
</dbReference>
<dbReference type="Proteomes" id="UP001370590">
    <property type="component" value="Unassembled WGS sequence"/>
</dbReference>
<feature type="domain" description="AB hydrolase-1" evidence="1">
    <location>
        <begin position="5"/>
        <end position="224"/>
    </location>
</feature>
<gene>
    <name evidence="2" type="ORF">R4146_08320</name>
</gene>